<dbReference type="Proteomes" id="UP000887013">
    <property type="component" value="Unassembled WGS sequence"/>
</dbReference>
<dbReference type="AlphaFoldDB" id="A0A8X6QUK4"/>
<protein>
    <submittedName>
        <fullName evidence="1">Uncharacterized protein</fullName>
    </submittedName>
</protein>
<organism evidence="1 2">
    <name type="scientific">Nephila pilipes</name>
    <name type="common">Giant wood spider</name>
    <name type="synonym">Nephila maculata</name>
    <dbReference type="NCBI Taxonomy" id="299642"/>
    <lineage>
        <taxon>Eukaryota</taxon>
        <taxon>Metazoa</taxon>
        <taxon>Ecdysozoa</taxon>
        <taxon>Arthropoda</taxon>
        <taxon>Chelicerata</taxon>
        <taxon>Arachnida</taxon>
        <taxon>Araneae</taxon>
        <taxon>Araneomorphae</taxon>
        <taxon>Entelegynae</taxon>
        <taxon>Araneoidea</taxon>
        <taxon>Nephilidae</taxon>
        <taxon>Nephila</taxon>
    </lineage>
</organism>
<accession>A0A8X6QUK4</accession>
<sequence length="98" mass="10738">MYRKKILYVPHKSGRFGRGGKRCVWGLVGESNRPETNRCSAIFFSSDRFFLGGPGAFRAISVLRTGAANELDASSDPKQIVGRVGRTAMKAANFTVLK</sequence>
<proteinExistence type="predicted"/>
<reference evidence="1" key="1">
    <citation type="submission" date="2020-08" db="EMBL/GenBank/DDBJ databases">
        <title>Multicomponent nature underlies the extraordinary mechanical properties of spider dragline silk.</title>
        <authorList>
            <person name="Kono N."/>
            <person name="Nakamura H."/>
            <person name="Mori M."/>
            <person name="Yoshida Y."/>
            <person name="Ohtoshi R."/>
            <person name="Malay A.D."/>
            <person name="Moran D.A.P."/>
            <person name="Tomita M."/>
            <person name="Numata K."/>
            <person name="Arakawa K."/>
        </authorList>
    </citation>
    <scope>NUCLEOTIDE SEQUENCE</scope>
</reference>
<keyword evidence="2" id="KW-1185">Reference proteome</keyword>
<comment type="caution">
    <text evidence="1">The sequence shown here is derived from an EMBL/GenBank/DDBJ whole genome shotgun (WGS) entry which is preliminary data.</text>
</comment>
<name>A0A8X6QUK4_NEPPI</name>
<gene>
    <name evidence="1" type="ORF">NPIL_550311</name>
</gene>
<evidence type="ECO:0000313" key="2">
    <source>
        <dbReference type="Proteomes" id="UP000887013"/>
    </source>
</evidence>
<evidence type="ECO:0000313" key="1">
    <source>
        <dbReference type="EMBL" id="GFU31761.1"/>
    </source>
</evidence>
<dbReference type="EMBL" id="BMAW01129743">
    <property type="protein sequence ID" value="GFU31761.1"/>
    <property type="molecule type" value="Genomic_DNA"/>
</dbReference>